<evidence type="ECO:0000256" key="1">
    <source>
        <dbReference type="SAM" id="Phobius"/>
    </source>
</evidence>
<dbReference type="RefSeq" id="WP_160797655.1">
    <property type="nucleotide sequence ID" value="NZ_WSSB01000012.1"/>
</dbReference>
<accession>A0A845BMI5</accession>
<dbReference type="AlphaFoldDB" id="A0A845BMI5"/>
<dbReference type="EMBL" id="WSSB01000012">
    <property type="protein sequence ID" value="MXR37837.1"/>
    <property type="molecule type" value="Genomic_DNA"/>
</dbReference>
<evidence type="ECO:0000313" key="2">
    <source>
        <dbReference type="EMBL" id="MXR37837.1"/>
    </source>
</evidence>
<keyword evidence="1" id="KW-0472">Membrane</keyword>
<dbReference type="Proteomes" id="UP000467214">
    <property type="component" value="Unassembled WGS sequence"/>
</dbReference>
<keyword evidence="1" id="KW-1133">Transmembrane helix</keyword>
<feature type="transmembrane region" description="Helical" evidence="1">
    <location>
        <begin position="36"/>
        <end position="58"/>
    </location>
</feature>
<protein>
    <submittedName>
        <fullName evidence="2">Uncharacterized protein</fullName>
    </submittedName>
</protein>
<name>A0A845BMI5_9NEIS</name>
<sequence length="83" mass="8940">MKILTAASFLLRYAPYLAKVLPRVTAIQRGTWIKLGLTLLATLFVTGLGLALLLAWLVQLVFDLIGDSGLLQTLSQLLSTLAG</sequence>
<comment type="caution">
    <text evidence="2">The sequence shown here is derived from an EMBL/GenBank/DDBJ whole genome shotgun (WGS) entry which is preliminary data.</text>
</comment>
<reference evidence="2 3" key="1">
    <citation type="submission" date="2019-12" db="EMBL/GenBank/DDBJ databases">
        <title>Neisseriaceae gen. nov. sp. Genome sequencing and assembly.</title>
        <authorList>
            <person name="Liu Z."/>
            <person name="Li A."/>
        </authorList>
    </citation>
    <scope>NUCLEOTIDE SEQUENCE [LARGE SCALE GENOMIC DNA]</scope>
    <source>
        <strain evidence="2 3">B2N2-7</strain>
    </source>
</reference>
<keyword evidence="1" id="KW-0812">Transmembrane</keyword>
<gene>
    <name evidence="2" type="ORF">GQF02_12715</name>
</gene>
<proteinExistence type="predicted"/>
<keyword evidence="3" id="KW-1185">Reference proteome</keyword>
<organism evidence="2 3">
    <name type="scientific">Craterilacuibacter sinensis</name>
    <dbReference type="NCBI Taxonomy" id="2686017"/>
    <lineage>
        <taxon>Bacteria</taxon>
        <taxon>Pseudomonadati</taxon>
        <taxon>Pseudomonadota</taxon>
        <taxon>Betaproteobacteria</taxon>
        <taxon>Neisseriales</taxon>
        <taxon>Neisseriaceae</taxon>
        <taxon>Craterilacuibacter</taxon>
    </lineage>
</organism>
<evidence type="ECO:0000313" key="3">
    <source>
        <dbReference type="Proteomes" id="UP000467214"/>
    </source>
</evidence>